<keyword evidence="1" id="KW-0812">Transmembrane</keyword>
<organism evidence="2 3">
    <name type="scientific">Crocosphaera watsonii WH 0401</name>
    <dbReference type="NCBI Taxonomy" id="555881"/>
    <lineage>
        <taxon>Bacteria</taxon>
        <taxon>Bacillati</taxon>
        <taxon>Cyanobacteriota</taxon>
        <taxon>Cyanophyceae</taxon>
        <taxon>Oscillatoriophycideae</taxon>
        <taxon>Chroococcales</taxon>
        <taxon>Aphanothecaceae</taxon>
        <taxon>Crocosphaera</taxon>
    </lineage>
</organism>
<keyword evidence="1" id="KW-1133">Transmembrane helix</keyword>
<dbReference type="GO" id="GO:0004525">
    <property type="term" value="F:ribonuclease III activity"/>
    <property type="evidence" value="ECO:0007669"/>
    <property type="project" value="UniProtKB-EC"/>
</dbReference>
<keyword evidence="2" id="KW-0378">Hydrolase</keyword>
<accession>T2JFF3</accession>
<evidence type="ECO:0000313" key="3">
    <source>
        <dbReference type="Proteomes" id="UP000018198"/>
    </source>
</evidence>
<evidence type="ECO:0000256" key="1">
    <source>
        <dbReference type="SAM" id="Phobius"/>
    </source>
</evidence>
<dbReference type="EC" id="3.1.26.3" evidence="2"/>
<name>T2JFF3_CROWT</name>
<dbReference type="Proteomes" id="UP000018198">
    <property type="component" value="Unassembled WGS sequence"/>
</dbReference>
<dbReference type="EMBL" id="CAQM01000671">
    <property type="protein sequence ID" value="CCQ63202.1"/>
    <property type="molecule type" value="Genomic_DNA"/>
</dbReference>
<reference evidence="2 3" key="1">
    <citation type="submission" date="2013-01" db="EMBL/GenBank/DDBJ databases">
        <authorList>
            <person name="Bench S."/>
        </authorList>
    </citation>
    <scope>NUCLEOTIDE SEQUENCE [LARGE SCALE GENOMIC DNA]</scope>
    <source>
        <strain evidence="2 3">WH 0401</strain>
    </source>
</reference>
<dbReference type="AlphaFoldDB" id="T2JFF3"/>
<protein>
    <submittedName>
        <fullName evidence="2">Ribonuclease D</fullName>
        <ecNumber evidence="2">3.1.26.3</ecNumber>
    </submittedName>
</protein>
<feature type="transmembrane region" description="Helical" evidence="1">
    <location>
        <begin position="6"/>
        <end position="24"/>
    </location>
</feature>
<evidence type="ECO:0000313" key="2">
    <source>
        <dbReference type="EMBL" id="CCQ63202.1"/>
    </source>
</evidence>
<reference evidence="2 3" key="2">
    <citation type="submission" date="2013-09" db="EMBL/GenBank/DDBJ databases">
        <title>Whole genome comparison of six Crocosphaera watsonii strains with differing phenotypes.</title>
        <authorList>
            <person name="Bench S.R."/>
            <person name="Heller P."/>
            <person name="Frank I."/>
            <person name="Arciniega M."/>
            <person name="Shilova I.N."/>
            <person name="Zehr J.P."/>
        </authorList>
    </citation>
    <scope>NUCLEOTIDE SEQUENCE [LARGE SCALE GENOMIC DNA]</scope>
    <source>
        <strain evidence="2 3">WH 0401</strain>
    </source>
</reference>
<gene>
    <name evidence="2" type="ORF">CWATWH0401_1322</name>
</gene>
<keyword evidence="1" id="KW-0472">Membrane</keyword>
<comment type="caution">
    <text evidence="2">The sequence shown here is derived from an EMBL/GenBank/DDBJ whole genome shotgun (WGS) entry which is preliminary data.</text>
</comment>
<proteinExistence type="predicted"/>
<sequence>MKAKAFTTYFSILSLITPTYLILLNPLSPHFLTEGDGERVG</sequence>